<evidence type="ECO:0000313" key="2">
    <source>
        <dbReference type="EMBL" id="GBQ26120.1"/>
    </source>
</evidence>
<dbReference type="Gene3D" id="3.40.50.1980">
    <property type="entry name" value="Nitrogenase molybdenum iron protein domain"/>
    <property type="match status" value="2"/>
</dbReference>
<dbReference type="InterPro" id="IPR002491">
    <property type="entry name" value="ABC_transptr_periplasmic_BD"/>
</dbReference>
<name>A0ABQ0P807_9PROT</name>
<organism evidence="2 3">
    <name type="scientific">Gluconacetobacter sacchari DSM 12717</name>
    <dbReference type="NCBI Taxonomy" id="1307940"/>
    <lineage>
        <taxon>Bacteria</taxon>
        <taxon>Pseudomonadati</taxon>
        <taxon>Pseudomonadota</taxon>
        <taxon>Alphaproteobacteria</taxon>
        <taxon>Acetobacterales</taxon>
        <taxon>Acetobacteraceae</taxon>
        <taxon>Gluconacetobacter</taxon>
    </lineage>
</organism>
<reference evidence="2" key="1">
    <citation type="submission" date="2013-04" db="EMBL/GenBank/DDBJ databases">
        <title>The genome sequencing project of 58 acetic acid bacteria.</title>
        <authorList>
            <person name="Okamoto-Kainuma A."/>
            <person name="Ishikawa M."/>
            <person name="Umino S."/>
            <person name="Koizumi Y."/>
            <person name="Shiwa Y."/>
            <person name="Yoshikawa H."/>
            <person name="Matsutani M."/>
            <person name="Matsushita K."/>
        </authorList>
    </citation>
    <scope>NUCLEOTIDE SEQUENCE</scope>
    <source>
        <strain evidence="2">DSM 12717</strain>
    </source>
</reference>
<comment type="caution">
    <text evidence="2">The sequence shown here is derived from an EMBL/GenBank/DDBJ whole genome shotgun (WGS) entry which is preliminary data.</text>
</comment>
<keyword evidence="3" id="KW-1185">Reference proteome</keyword>
<proteinExistence type="predicted"/>
<dbReference type="EMBL" id="BAQP01000172">
    <property type="protein sequence ID" value="GBQ26120.1"/>
    <property type="molecule type" value="Genomic_DNA"/>
</dbReference>
<evidence type="ECO:0000313" key="3">
    <source>
        <dbReference type="Proteomes" id="UP001060895"/>
    </source>
</evidence>
<dbReference type="Proteomes" id="UP001060895">
    <property type="component" value="Unassembled WGS sequence"/>
</dbReference>
<feature type="domain" description="Fe/B12 periplasmic-binding" evidence="1">
    <location>
        <begin position="37"/>
        <end position="293"/>
    </location>
</feature>
<gene>
    <name evidence="2" type="ORF">AA12717_2262</name>
</gene>
<evidence type="ECO:0000259" key="1">
    <source>
        <dbReference type="PROSITE" id="PS50983"/>
    </source>
</evidence>
<dbReference type="SUPFAM" id="SSF53807">
    <property type="entry name" value="Helical backbone' metal receptor"/>
    <property type="match status" value="1"/>
</dbReference>
<dbReference type="Gene3D" id="1.20.58.2180">
    <property type="match status" value="1"/>
</dbReference>
<dbReference type="PANTHER" id="PTHR30535:SF34">
    <property type="entry name" value="MOLYBDATE-BINDING PROTEIN MOLA"/>
    <property type="match status" value="1"/>
</dbReference>
<dbReference type="Pfam" id="PF01497">
    <property type="entry name" value="Peripla_BP_2"/>
    <property type="match status" value="1"/>
</dbReference>
<protein>
    <submittedName>
        <fullName evidence="2">Fe3+ transporter ferrichrome-binding periplasmic protein</fullName>
    </submittedName>
</protein>
<dbReference type="InterPro" id="IPR050902">
    <property type="entry name" value="ABC_Transporter_SBP"/>
</dbReference>
<dbReference type="PANTHER" id="PTHR30535">
    <property type="entry name" value="VITAMIN B12-BINDING PROTEIN"/>
    <property type="match status" value="1"/>
</dbReference>
<accession>A0ABQ0P807</accession>
<sequence length="333" mass="36111">MRLVVTTGCLVWPAIGYGRVVVDMAGQRVTVPDHPARIADLWFAHNAVTIMLGATARIAVTNDLPATRPWMYRVAPGLHRATGVVGQVPNVEMLRDAGVDVGFVSTGAPALTPMRRIGLPVVQAGFTDEASLRQAVALTAEVLGDQRARDKARRYGAMLDATRDRVAAMVGGTVPSRRPRVLHIQSLAPLKIDGTHTIIDEWITRAGGRNVADIPGNMRPVSVEQVAAWDPDIIILGGDAGAFDPASAQWAGLRAVRAGHVYRNPAGVFPWDRYGVEFPLQLLWAARTLYPDRFATLDMVSETIKFYRDFFGYDLSSTDAARILAAEGPDRAP</sequence>
<dbReference type="PROSITE" id="PS50983">
    <property type="entry name" value="FE_B12_PBP"/>
    <property type="match status" value="1"/>
</dbReference>